<dbReference type="PANTHER" id="PTHR34835:SF85">
    <property type="entry name" value="AMINOTRANSFERASE-LIKE PLANT MOBILE DOMAIN-CONTAINING PROTEIN"/>
    <property type="match status" value="1"/>
</dbReference>
<reference evidence="2" key="1">
    <citation type="submission" date="2014-09" db="EMBL/GenBank/DDBJ databases">
        <authorList>
            <person name="Magalhaes I.L.F."/>
            <person name="Oliveira U."/>
            <person name="Santos F.R."/>
            <person name="Vidigal T.H.D.A."/>
            <person name="Brescovit A.D."/>
            <person name="Santos A.J."/>
        </authorList>
    </citation>
    <scope>NUCLEOTIDE SEQUENCE</scope>
    <source>
        <tissue evidence="2">Shoot tissue taken approximately 20 cm above the soil surface</tissue>
    </source>
</reference>
<protein>
    <recommendedName>
        <fullName evidence="3">Aminotransferase-like plant mobile domain-containing protein</fullName>
    </recommendedName>
</protein>
<feature type="region of interest" description="Disordered" evidence="1">
    <location>
        <begin position="361"/>
        <end position="523"/>
    </location>
</feature>
<evidence type="ECO:0000256" key="1">
    <source>
        <dbReference type="SAM" id="MobiDB-lite"/>
    </source>
</evidence>
<reference evidence="2" key="2">
    <citation type="journal article" date="2015" name="Data Brief">
        <title>Shoot transcriptome of the giant reed, Arundo donax.</title>
        <authorList>
            <person name="Barrero R.A."/>
            <person name="Guerrero F.D."/>
            <person name="Moolhuijzen P."/>
            <person name="Goolsby J.A."/>
            <person name="Tidwell J."/>
            <person name="Bellgard S.E."/>
            <person name="Bellgard M.I."/>
        </authorList>
    </citation>
    <scope>NUCLEOTIDE SEQUENCE</scope>
    <source>
        <tissue evidence="2">Shoot tissue taken approximately 20 cm above the soil surface</tissue>
    </source>
</reference>
<dbReference type="AlphaFoldDB" id="A0A0A8YRN1"/>
<proteinExistence type="predicted"/>
<evidence type="ECO:0000313" key="2">
    <source>
        <dbReference type="EMBL" id="JAD29071.1"/>
    </source>
</evidence>
<name>A0A0A8YRN1_ARUDO</name>
<feature type="compositionally biased region" description="Basic and acidic residues" evidence="1">
    <location>
        <begin position="452"/>
        <end position="463"/>
    </location>
</feature>
<feature type="compositionally biased region" description="Polar residues" evidence="1">
    <location>
        <begin position="513"/>
        <end position="523"/>
    </location>
</feature>
<dbReference type="EMBL" id="GBRH01268824">
    <property type="protein sequence ID" value="JAD29071.1"/>
    <property type="molecule type" value="Transcribed_RNA"/>
</dbReference>
<organism evidence="2">
    <name type="scientific">Arundo donax</name>
    <name type="common">Giant reed</name>
    <name type="synonym">Donax arundinaceus</name>
    <dbReference type="NCBI Taxonomy" id="35708"/>
    <lineage>
        <taxon>Eukaryota</taxon>
        <taxon>Viridiplantae</taxon>
        <taxon>Streptophyta</taxon>
        <taxon>Embryophyta</taxon>
        <taxon>Tracheophyta</taxon>
        <taxon>Spermatophyta</taxon>
        <taxon>Magnoliopsida</taxon>
        <taxon>Liliopsida</taxon>
        <taxon>Poales</taxon>
        <taxon>Poaceae</taxon>
        <taxon>PACMAD clade</taxon>
        <taxon>Arundinoideae</taxon>
        <taxon>Arundineae</taxon>
        <taxon>Arundo</taxon>
    </lineage>
</organism>
<feature type="compositionally biased region" description="Acidic residues" evidence="1">
    <location>
        <begin position="397"/>
        <end position="419"/>
    </location>
</feature>
<feature type="compositionally biased region" description="Polar residues" evidence="1">
    <location>
        <begin position="12"/>
        <end position="28"/>
    </location>
</feature>
<dbReference type="PANTHER" id="PTHR34835">
    <property type="entry name" value="OS07G0283600 PROTEIN-RELATED"/>
    <property type="match status" value="1"/>
</dbReference>
<feature type="compositionally biased region" description="Basic and acidic residues" evidence="1">
    <location>
        <begin position="494"/>
        <end position="505"/>
    </location>
</feature>
<accession>A0A0A8YRN1</accession>
<sequence length="523" mass="57481">MDKRKHRDCSTPHGSESNSGSQKKQRCSSSGQGWISHCFPSHLIQTTKNFTPEQCDLIRMNGFGGLLNLKCWKNPPQLLYHWLAKHFNCATSELVFSNGTIIPVTAKSVQLILGIPYGNRKVKYRMDSDSTAFMKHDYYSDGLPARISSIAKQLSEMKKADDHFLRTFLLFAVSSFLCPTTCLRISPRCFPSLVDLSSVAQLDWCGFVLEQLVSSIKRYKQRLTIGGCMFFLAVHYLDHLDTGSYRVPDSIPRTVVWTTKVIEKVVNMDTISEADGIYGNLPVKATVNNTCINSGLKIPPIIGEGLTVEQFVSSHVAADCDPTVKGELCRVVNNFCTNATSLLSIFVGSFLRDFSGLIPSSSNTIPHARQKPSCASSQAKHSGSEDESSDKYHTEDETFVEDMSVSDDASEDESDEENSSSESYSDDVSSHDDASEESDDPHASLDGSGNELAHKKDGDDICKQEVPGEVFSEVPVPPGYPDIPSLKQEPGSPARDKNLHQHTANEKPVVPSGSVQQESCGAF</sequence>
<feature type="region of interest" description="Disordered" evidence="1">
    <location>
        <begin position="1"/>
        <end position="28"/>
    </location>
</feature>
<evidence type="ECO:0008006" key="3">
    <source>
        <dbReference type="Google" id="ProtNLM"/>
    </source>
</evidence>